<dbReference type="PANTHER" id="PTHR43790">
    <property type="entry name" value="CARBOHYDRATE TRANSPORT ATP-BINDING PROTEIN MG119-RELATED"/>
    <property type="match status" value="1"/>
</dbReference>
<dbReference type="OrthoDB" id="9771863at2"/>
<evidence type="ECO:0000256" key="4">
    <source>
        <dbReference type="ARBA" id="ARBA00022597"/>
    </source>
</evidence>
<keyword evidence="8" id="KW-1278">Translocase</keyword>
<dbReference type="PROSITE" id="PS50893">
    <property type="entry name" value="ABC_TRANSPORTER_2"/>
    <property type="match status" value="2"/>
</dbReference>
<dbReference type="InterPro" id="IPR003439">
    <property type="entry name" value="ABC_transporter-like_ATP-bd"/>
</dbReference>
<dbReference type="PATRIC" id="fig|1408103.3.peg.441"/>
<comment type="subcellular location">
    <subcellularLocation>
        <location evidence="1">Cell membrane</location>
        <topology evidence="1">Peripheral membrane protein</topology>
    </subcellularLocation>
</comment>
<proteinExistence type="predicted"/>
<evidence type="ECO:0000313" key="12">
    <source>
        <dbReference type="Proteomes" id="UP000034166"/>
    </source>
</evidence>
<dbReference type="GO" id="GO:0016887">
    <property type="term" value="F:ATP hydrolysis activity"/>
    <property type="evidence" value="ECO:0007669"/>
    <property type="project" value="InterPro"/>
</dbReference>
<sequence>MNKSEELLLLKGINKKFGPVQILYDVDLSIYKGKVHALMGSNGAGKSTLMKIIAGDYTLDSGTIHLDNQLININSPGEAKSHGISVIHQELNLVKELTVSENIYLGKELTIGFGNFINSKKKALSKTKEIINKYNIQLDPLKKVKDLSIGEQQLVEILKAVSEESKVLIMDEPTAALSAEETKQLFKVITSLKSKGIGIIYISHRLDEIQEICDYVYILRDGRNVSEGLINHFSNERIIEEMVGSQIDNIFPSSDRKKGDELLRVEKIQNNILRSISFSLYEGEIIGIFGLIGAGQSEILNVLFGTKKKADGNIYVKNKLAKISSPIDAKKLGLAYVTENRKEEGLLLELGSEENMVLPSMGKFSSLGIKKQSLIKKVANDYKETLKIKLASISQPVKNLSGGNQQKVILGKWLLTGPEIILLSEPTRGIDVGARVEIYKLLDQLANESRKGIIMASSDADEVIGVSDRIFVVFEGEIIAEIDKSEATRERLMEFASGAKYLKEGV</sequence>
<dbReference type="InterPro" id="IPR027417">
    <property type="entry name" value="P-loop_NTPase"/>
</dbReference>
<keyword evidence="5" id="KW-0677">Repeat</keyword>
<evidence type="ECO:0000256" key="3">
    <source>
        <dbReference type="ARBA" id="ARBA00022475"/>
    </source>
</evidence>
<dbReference type="AlphaFoldDB" id="A0A0M2T460"/>
<evidence type="ECO:0000256" key="5">
    <source>
        <dbReference type="ARBA" id="ARBA00022737"/>
    </source>
</evidence>
<keyword evidence="4" id="KW-0762">Sugar transport</keyword>
<evidence type="ECO:0000256" key="6">
    <source>
        <dbReference type="ARBA" id="ARBA00022741"/>
    </source>
</evidence>
<dbReference type="InterPro" id="IPR050107">
    <property type="entry name" value="ABC_carbohydrate_import_ATPase"/>
</dbReference>
<keyword evidence="12" id="KW-1185">Reference proteome</keyword>
<reference evidence="11 12" key="1">
    <citation type="submission" date="2015-04" db="EMBL/GenBank/DDBJ databases">
        <title>Taxonomic description and genome sequence of Bacillus campisalis sp. nov., a novel member of the genus Bacillus isolated from solar saltern.</title>
        <authorList>
            <person name="Mathan Kumar R."/>
            <person name="Kaur G."/>
            <person name="Kumar A."/>
            <person name="Singh N.K."/>
            <person name="Kaur N."/>
            <person name="Kumar N."/>
            <person name="Mayilraj S."/>
        </authorList>
    </citation>
    <scope>NUCLEOTIDE SEQUENCE [LARGE SCALE GENOMIC DNA]</scope>
    <source>
        <strain evidence="11 12">SA2-6</strain>
    </source>
</reference>
<feature type="domain" description="ABC transporter" evidence="10">
    <location>
        <begin position="257"/>
        <end position="500"/>
    </location>
</feature>
<evidence type="ECO:0000256" key="9">
    <source>
        <dbReference type="ARBA" id="ARBA00023136"/>
    </source>
</evidence>
<accession>A0A0M2T460</accession>
<feature type="domain" description="ABC transporter" evidence="10">
    <location>
        <begin position="8"/>
        <end position="246"/>
    </location>
</feature>
<dbReference type="SMART" id="SM00382">
    <property type="entry name" value="AAA"/>
    <property type="match status" value="2"/>
</dbReference>
<dbReference type="Proteomes" id="UP000034166">
    <property type="component" value="Unassembled WGS sequence"/>
</dbReference>
<keyword evidence="2" id="KW-0813">Transport</keyword>
<organism evidence="11 12">
    <name type="scientific">Mesobacillus campisalis</name>
    <dbReference type="NCBI Taxonomy" id="1408103"/>
    <lineage>
        <taxon>Bacteria</taxon>
        <taxon>Bacillati</taxon>
        <taxon>Bacillota</taxon>
        <taxon>Bacilli</taxon>
        <taxon>Bacillales</taxon>
        <taxon>Bacillaceae</taxon>
        <taxon>Mesobacillus</taxon>
    </lineage>
</organism>
<dbReference type="EMBL" id="LAYY01000001">
    <property type="protein sequence ID" value="KKK40047.1"/>
    <property type="molecule type" value="Genomic_DNA"/>
</dbReference>
<evidence type="ECO:0000256" key="1">
    <source>
        <dbReference type="ARBA" id="ARBA00004202"/>
    </source>
</evidence>
<evidence type="ECO:0000256" key="2">
    <source>
        <dbReference type="ARBA" id="ARBA00022448"/>
    </source>
</evidence>
<evidence type="ECO:0000313" key="11">
    <source>
        <dbReference type="EMBL" id="KKK40047.1"/>
    </source>
</evidence>
<comment type="caution">
    <text evidence="11">The sequence shown here is derived from an EMBL/GenBank/DDBJ whole genome shotgun (WGS) entry which is preliminary data.</text>
</comment>
<evidence type="ECO:0000259" key="10">
    <source>
        <dbReference type="PROSITE" id="PS50893"/>
    </source>
</evidence>
<dbReference type="GO" id="GO:0005886">
    <property type="term" value="C:plasma membrane"/>
    <property type="evidence" value="ECO:0007669"/>
    <property type="project" value="UniProtKB-SubCell"/>
</dbReference>
<dbReference type="PANTHER" id="PTHR43790:SF3">
    <property type="entry name" value="D-ALLOSE IMPORT ATP-BINDING PROTEIN ALSA-RELATED"/>
    <property type="match status" value="1"/>
</dbReference>
<evidence type="ECO:0000256" key="7">
    <source>
        <dbReference type="ARBA" id="ARBA00022840"/>
    </source>
</evidence>
<dbReference type="InterPro" id="IPR017871">
    <property type="entry name" value="ABC_transporter-like_CS"/>
</dbReference>
<dbReference type="GO" id="GO:0005524">
    <property type="term" value="F:ATP binding"/>
    <property type="evidence" value="ECO:0007669"/>
    <property type="project" value="UniProtKB-KW"/>
</dbReference>
<dbReference type="Pfam" id="PF00005">
    <property type="entry name" value="ABC_tran"/>
    <property type="match status" value="2"/>
</dbReference>
<dbReference type="RefSeq" id="WP_046521988.1">
    <property type="nucleotide sequence ID" value="NZ_LAYY01000001.1"/>
</dbReference>
<dbReference type="PROSITE" id="PS00211">
    <property type="entry name" value="ABC_TRANSPORTER_1"/>
    <property type="match status" value="1"/>
</dbReference>
<protein>
    <recommendedName>
        <fullName evidence="10">ABC transporter domain-containing protein</fullName>
    </recommendedName>
</protein>
<keyword evidence="7" id="KW-0067">ATP-binding</keyword>
<name>A0A0M2T460_9BACI</name>
<dbReference type="InterPro" id="IPR003593">
    <property type="entry name" value="AAA+_ATPase"/>
</dbReference>
<dbReference type="Gene3D" id="3.40.50.300">
    <property type="entry name" value="P-loop containing nucleotide triphosphate hydrolases"/>
    <property type="match status" value="2"/>
</dbReference>
<keyword evidence="6" id="KW-0547">Nucleotide-binding</keyword>
<dbReference type="CDD" id="cd03216">
    <property type="entry name" value="ABC_Carb_Monos_I"/>
    <property type="match status" value="1"/>
</dbReference>
<keyword evidence="9" id="KW-0472">Membrane</keyword>
<evidence type="ECO:0000256" key="8">
    <source>
        <dbReference type="ARBA" id="ARBA00022967"/>
    </source>
</evidence>
<dbReference type="FunFam" id="3.40.50.300:FF:000127">
    <property type="entry name" value="Ribose import ATP-binding protein RbsA"/>
    <property type="match status" value="1"/>
</dbReference>
<dbReference type="CDD" id="cd03215">
    <property type="entry name" value="ABC_Carb_Monos_II"/>
    <property type="match status" value="1"/>
</dbReference>
<dbReference type="SUPFAM" id="SSF52540">
    <property type="entry name" value="P-loop containing nucleoside triphosphate hydrolases"/>
    <property type="match status" value="2"/>
</dbReference>
<keyword evidence="3" id="KW-1003">Cell membrane</keyword>
<gene>
    <name evidence="11" type="ORF">WQ57_01950</name>
</gene>